<dbReference type="PANTHER" id="PTHR32305">
    <property type="match status" value="1"/>
</dbReference>
<dbReference type="GO" id="GO:0005737">
    <property type="term" value="C:cytoplasm"/>
    <property type="evidence" value="ECO:0007669"/>
    <property type="project" value="InterPro"/>
</dbReference>
<evidence type="ECO:0000313" key="6">
    <source>
        <dbReference type="EMBL" id="RAI73596.1"/>
    </source>
</evidence>
<keyword evidence="3" id="KW-0732">Signal</keyword>
<evidence type="ECO:0008006" key="8">
    <source>
        <dbReference type="Google" id="ProtNLM"/>
    </source>
</evidence>
<evidence type="ECO:0000256" key="4">
    <source>
        <dbReference type="ARBA" id="ARBA00023026"/>
    </source>
</evidence>
<sequence length="1848" mass="201581">MRFFYILRLLTFYFLSVFFALPTWGQSVTYSDLYTASTFDNKTINVGLAVGSTNGIAGASVGATYSIPIAAASGTNGVGPQLSINYSSSGGNGVLGMGWSLSGLSIISRIALTVYHDGAAGPVELSNNDRFALDGIRLIATNGTYGDNNTTYGTESETFSTVTSYTQGGINGVAWFKVVTKEGVTMEFGNTADSRFMNQANNAVLFWRLNKVQHPDGNYIEFVYDNTDRDSRISQIHYTGNTTTGLLPYNTIEFGYKIRFDIRTIYEAGSSLVSKYLLDNITVKAEGSLMKKYQFDYAHNQINSYLKAVTEMGSDNSPLNPTVFKYGDTPVHTTTVSTSIPVGNNIQAISGDYDGDGKREILAAHQSANILGIPYFDSFTIYKANATGTGYSSTASQSLPPGFTIVNKYEIPNSKTFLPNDFTGDGVDDILTLNISYNGTESKLENVTIYKSTNYGTSFVPEVRSIQPNYYRIPINGRFFYPGDFDGDGISEYITILGNTLNDYEPFICSSTVSGACSAINISGTTSFATNTWTTATDIRTLDFNGDGKTDLMVIGGNVCEIFSFTGNTASRLYTGTFPDATKSIYIGDFNGDGKTDLLQADFAASSAIQATSTGNGFNQTSLTLVQPGANDPTVTNQDNNIVVGDFNGDGRSDFYYKWGRTRTFTSTNEIHLYTGSDVYYSQGDAFLYKQLTYTHDIYTGYIGGPSIVTYITDFPVDFNGDGKTDLVSSNSSYLSYTLFNKDGTENLLHKVSNGFNHITEWTYKNLTEGGSFYYRSSTGNYPVNAIQPALYAVWELKVQNGIGGIATSQYTYGGAMFHRAGKGFLGFTSGTTNNLTTGINTLSVNEFSSQFFVQAPKETTTYLASNGAELTKTTQTNQWVDLGNKRFWYRVNGSNLNNTFEGRTASTTYQYDSYGNITQRTVNNNNVETTTTQTQYQAFVTATPNRPTFEMVTKTRSGQDPYQVQTVYQYTNKGQLSLKVEFYGQAKSVTTSYGYHNLGYVNTTTVSPSGLNQRSSSASYDDKGRYPTSTTNELGQTASASYDNRWGKPLTETGIDGLTTSFEYDVFGRRKKTNLPEGYSIQQSYGWDFSNGALYYTNLQHPGKPDVKTWYDVLGRQVMKQTEGMNGQWITQTQYYDTRGNVAGSTQPYLPGESVLTTTNGYDEYNRQINSVNPAFGTSSQSYAYSNGNLTVTTTNPANQQSTKTTDASGQVVSASDVGGALTYTYYSHGGVREVKKDGTVINSSEYDVYGRQTKLIDANAGTTTYDYDALGQLLTQTNANGQTHTLQYDLQGRVTSRSGPEGTTTTEYYGSLGSSTNKLKKVTSFAGNTTEYAYDSYSRLQTITQTVDGSGYTTTLSYNTYGDVTSKSYSTGFGINNNYDGNGYLTSIKNSANSVTLYSTGSLNGLGQIKTYSLGNGKNSSIDYFYGTPTRYYTPGVQDLNLSWNFQAGNLNYRQDAIKNKKENFTYDNLNRLTSFQVEGQSGITMNYAVSGNINSKTDVGSYSYLAGKPNAVEYISNPSGVISTQQQLISYTGFLQPQTITENGYELTYTYGAGYDRYKGVLKQNGNVTWTRYYLGDQERHNNKYLYYIQSPAGLAAIVVRENGNESYYYTYTDHLGSILTATDGSGNVVAEQNFDPWGRRRNVNNWTYSNVGGVPDWLYRGYTGHEMLDPFVLINMNGRIYDPVAGRVLSPDNYVTGLVDTQAFNRYSYALNNPLKYTDPDGNNPILGAIIGGLGYFLSVAFSDGGFNNWNWGQFAFSAIAGAVTSGFAMGIGDVASGISNNLLRAGFQLSAHGLVGGYISVAQGGNFGTGLLTSAAGSIMGSATGALGFNGLAQVGTSALFGG</sequence>
<accession>A0A327NHV1</accession>
<dbReference type="GO" id="GO:0005576">
    <property type="term" value="C:extracellular region"/>
    <property type="evidence" value="ECO:0007669"/>
    <property type="project" value="UniProtKB-SubCell"/>
</dbReference>
<protein>
    <recommendedName>
        <fullName evidence="8">Insecticide toxin TcdB middle/N-terminal domain-containing protein</fullName>
    </recommendedName>
</protein>
<keyword evidence="4" id="KW-0843">Virulence</keyword>
<dbReference type="RefSeq" id="WP_111340474.1">
    <property type="nucleotide sequence ID" value="NZ_QLII01000001.1"/>
</dbReference>
<proteinExistence type="predicted"/>
<dbReference type="Pfam" id="PF13517">
    <property type="entry name" value="FG-GAP_3"/>
    <property type="match status" value="1"/>
</dbReference>
<comment type="caution">
    <text evidence="6">The sequence shown here is derived from an EMBL/GenBank/DDBJ whole genome shotgun (WGS) entry which is preliminary data.</text>
</comment>
<dbReference type="Pfam" id="PF05593">
    <property type="entry name" value="RHS_repeat"/>
    <property type="match status" value="1"/>
</dbReference>
<gene>
    <name evidence="6" type="ORF">HMF3257_02635</name>
</gene>
<dbReference type="Gene3D" id="2.40.128.340">
    <property type="match status" value="2"/>
</dbReference>
<organism evidence="6 7">
    <name type="scientific">Spirosoma telluris</name>
    <dbReference type="NCBI Taxonomy" id="2183553"/>
    <lineage>
        <taxon>Bacteria</taxon>
        <taxon>Pseudomonadati</taxon>
        <taxon>Bacteroidota</taxon>
        <taxon>Cytophagia</taxon>
        <taxon>Cytophagales</taxon>
        <taxon>Cytophagaceae</taxon>
        <taxon>Spirosoma</taxon>
    </lineage>
</organism>
<dbReference type="NCBIfam" id="TIGR01643">
    <property type="entry name" value="YD_repeat_2x"/>
    <property type="match status" value="2"/>
</dbReference>
<dbReference type="Gene3D" id="2.180.10.10">
    <property type="entry name" value="RHS repeat-associated core"/>
    <property type="match status" value="1"/>
</dbReference>
<comment type="subcellular location">
    <subcellularLocation>
        <location evidence="1">Secreted</location>
    </subcellularLocation>
</comment>
<reference evidence="6 7" key="1">
    <citation type="submission" date="2018-06" db="EMBL/GenBank/DDBJ databases">
        <title>Spirosoma sp. HMF3257 Genome sequencing and assembly.</title>
        <authorList>
            <person name="Kang H."/>
            <person name="Cha I."/>
            <person name="Kim H."/>
            <person name="Kang J."/>
            <person name="Joh K."/>
        </authorList>
    </citation>
    <scope>NUCLEOTIDE SEQUENCE [LARGE SCALE GENOMIC DNA]</scope>
    <source>
        <strain evidence="6 7">HMF3257</strain>
    </source>
</reference>
<dbReference type="InterPro" id="IPR003284">
    <property type="entry name" value="Sal_SpvB"/>
</dbReference>
<dbReference type="EMBL" id="QLII01000001">
    <property type="protein sequence ID" value="RAI73596.1"/>
    <property type="molecule type" value="Genomic_DNA"/>
</dbReference>
<dbReference type="InterPro" id="IPR031325">
    <property type="entry name" value="RHS_repeat"/>
</dbReference>
<dbReference type="InterPro" id="IPR028994">
    <property type="entry name" value="Integrin_alpha_N"/>
</dbReference>
<feature type="compositionally biased region" description="Polar residues" evidence="5">
    <location>
        <begin position="1008"/>
        <end position="1020"/>
    </location>
</feature>
<dbReference type="OrthoDB" id="6225685at2"/>
<keyword evidence="2" id="KW-0964">Secreted</keyword>
<dbReference type="InterPro" id="IPR013517">
    <property type="entry name" value="FG-GAP"/>
</dbReference>
<name>A0A327NHV1_9BACT</name>
<dbReference type="InterPro" id="IPR050708">
    <property type="entry name" value="T6SS_VgrG/RHS"/>
</dbReference>
<dbReference type="SUPFAM" id="SSF69318">
    <property type="entry name" value="Integrin alpha N-terminal domain"/>
    <property type="match status" value="2"/>
</dbReference>
<dbReference type="Proteomes" id="UP000249016">
    <property type="component" value="Unassembled WGS sequence"/>
</dbReference>
<evidence type="ECO:0000256" key="1">
    <source>
        <dbReference type="ARBA" id="ARBA00004613"/>
    </source>
</evidence>
<dbReference type="PANTHER" id="PTHR32305:SF15">
    <property type="entry name" value="PROTEIN RHSA-RELATED"/>
    <property type="match status" value="1"/>
</dbReference>
<evidence type="ECO:0000256" key="5">
    <source>
        <dbReference type="SAM" id="MobiDB-lite"/>
    </source>
</evidence>
<dbReference type="InterPro" id="IPR006530">
    <property type="entry name" value="YD"/>
</dbReference>
<evidence type="ECO:0000256" key="3">
    <source>
        <dbReference type="ARBA" id="ARBA00022729"/>
    </source>
</evidence>
<keyword evidence="7" id="KW-1185">Reference proteome</keyword>
<dbReference type="InterPro" id="IPR022385">
    <property type="entry name" value="Rhs_assc_core"/>
</dbReference>
<dbReference type="NCBIfam" id="TIGR03696">
    <property type="entry name" value="Rhs_assc_core"/>
    <property type="match status" value="1"/>
</dbReference>
<evidence type="ECO:0000313" key="7">
    <source>
        <dbReference type="Proteomes" id="UP000249016"/>
    </source>
</evidence>
<dbReference type="Pfam" id="PF03534">
    <property type="entry name" value="SpvB"/>
    <property type="match status" value="1"/>
</dbReference>
<feature type="region of interest" description="Disordered" evidence="5">
    <location>
        <begin position="1008"/>
        <end position="1036"/>
    </location>
</feature>
<evidence type="ECO:0000256" key="2">
    <source>
        <dbReference type="ARBA" id="ARBA00022525"/>
    </source>
</evidence>